<gene>
    <name evidence="3" type="ORF">ARMGADRAFT_1028209</name>
</gene>
<accession>A0A2H3E8J0</accession>
<feature type="coiled-coil region" evidence="1">
    <location>
        <begin position="119"/>
        <end position="146"/>
    </location>
</feature>
<dbReference type="EMBL" id="KZ293651">
    <property type="protein sequence ID" value="PBK95966.1"/>
    <property type="molecule type" value="Genomic_DNA"/>
</dbReference>
<reference evidence="4" key="1">
    <citation type="journal article" date="2017" name="Nat. Ecol. Evol.">
        <title>Genome expansion and lineage-specific genetic innovations in the forest pathogenic fungi Armillaria.</title>
        <authorList>
            <person name="Sipos G."/>
            <person name="Prasanna A.N."/>
            <person name="Walter M.C."/>
            <person name="O'Connor E."/>
            <person name="Balint B."/>
            <person name="Krizsan K."/>
            <person name="Kiss B."/>
            <person name="Hess J."/>
            <person name="Varga T."/>
            <person name="Slot J."/>
            <person name="Riley R."/>
            <person name="Boka B."/>
            <person name="Rigling D."/>
            <person name="Barry K."/>
            <person name="Lee J."/>
            <person name="Mihaltcheva S."/>
            <person name="LaButti K."/>
            <person name="Lipzen A."/>
            <person name="Waldron R."/>
            <person name="Moloney N.M."/>
            <person name="Sperisen C."/>
            <person name="Kredics L."/>
            <person name="Vagvoelgyi C."/>
            <person name="Patrignani A."/>
            <person name="Fitzpatrick D."/>
            <person name="Nagy I."/>
            <person name="Doyle S."/>
            <person name="Anderson J.B."/>
            <person name="Grigoriev I.V."/>
            <person name="Gueldener U."/>
            <person name="Muensterkoetter M."/>
            <person name="Nagy L.G."/>
        </authorList>
    </citation>
    <scope>NUCLEOTIDE SEQUENCE [LARGE SCALE GENOMIC DNA]</scope>
    <source>
        <strain evidence="4">Ar21-2</strain>
    </source>
</reference>
<evidence type="ECO:0000256" key="1">
    <source>
        <dbReference type="SAM" id="Coils"/>
    </source>
</evidence>
<evidence type="ECO:0000313" key="4">
    <source>
        <dbReference type="Proteomes" id="UP000217790"/>
    </source>
</evidence>
<dbReference type="OrthoDB" id="3061119at2759"/>
<dbReference type="InParanoid" id="A0A2H3E8J0"/>
<keyword evidence="4" id="KW-1185">Reference proteome</keyword>
<evidence type="ECO:0000313" key="3">
    <source>
        <dbReference type="EMBL" id="PBK95966.1"/>
    </source>
</evidence>
<name>A0A2H3E8J0_ARMGA</name>
<proteinExistence type="predicted"/>
<organism evidence="3 4">
    <name type="scientific">Armillaria gallica</name>
    <name type="common">Bulbous honey fungus</name>
    <name type="synonym">Armillaria bulbosa</name>
    <dbReference type="NCBI Taxonomy" id="47427"/>
    <lineage>
        <taxon>Eukaryota</taxon>
        <taxon>Fungi</taxon>
        <taxon>Dikarya</taxon>
        <taxon>Basidiomycota</taxon>
        <taxon>Agaricomycotina</taxon>
        <taxon>Agaricomycetes</taxon>
        <taxon>Agaricomycetidae</taxon>
        <taxon>Agaricales</taxon>
        <taxon>Marasmiineae</taxon>
        <taxon>Physalacriaceae</taxon>
        <taxon>Armillaria</taxon>
    </lineage>
</organism>
<keyword evidence="2" id="KW-1133">Transmembrane helix</keyword>
<evidence type="ECO:0000256" key="2">
    <source>
        <dbReference type="SAM" id="Phobius"/>
    </source>
</evidence>
<protein>
    <submittedName>
        <fullName evidence="3">Uncharacterized protein</fullName>
    </submittedName>
</protein>
<feature type="transmembrane region" description="Helical" evidence="2">
    <location>
        <begin position="6"/>
        <end position="29"/>
    </location>
</feature>
<keyword evidence="2" id="KW-0472">Membrane</keyword>
<dbReference type="Proteomes" id="UP000217790">
    <property type="component" value="Unassembled WGS sequence"/>
</dbReference>
<dbReference type="AlphaFoldDB" id="A0A2H3E8J0"/>
<keyword evidence="1" id="KW-0175">Coiled coil</keyword>
<keyword evidence="2" id="KW-0812">Transmembrane</keyword>
<sequence>MTEAIASVIAGSIVGLVLASEVVFLWAFYRWKKNHRGADNNVNGDVVPTPIVVPDPVLTPVLPSSPPLAWTTSIDSTIESLPSIVQPPTVVPHPILTPVLPSSPPSARVISTLPSNPQRTLSQSSRNTYEEEIERLRQEVLAQKNHITYMHEQMELTHIDSPPPSYRSRRSDTSDYFGPFSSLPPLPPLPSPLMQPRPVLDRAYDI</sequence>